<dbReference type="InterPro" id="IPR012875">
    <property type="entry name" value="SDHF4"/>
</dbReference>
<evidence type="ECO:0000256" key="2">
    <source>
        <dbReference type="SAM" id="MobiDB-lite"/>
    </source>
</evidence>
<gene>
    <name evidence="3" type="ORF">HK107_05350</name>
</gene>
<comment type="caution">
    <text evidence="3">The sequence shown here is derived from an EMBL/GenBank/DDBJ whole genome shotgun (WGS) entry which is preliminary data.</text>
</comment>
<dbReference type="EMBL" id="JABFCX010000002">
    <property type="protein sequence ID" value="NNU15744.1"/>
    <property type="molecule type" value="Genomic_DNA"/>
</dbReference>
<evidence type="ECO:0000256" key="1">
    <source>
        <dbReference type="ARBA" id="ARBA00005701"/>
    </source>
</evidence>
<sequence length="51" mass="5855">MEIEILREAKARRDAIDARADVPKEIDGGDRKSEPTRYGDWEKAGRAYDFS</sequence>
<dbReference type="AlphaFoldDB" id="A0A7Y3W4P5"/>
<keyword evidence="4" id="KW-1185">Reference proteome</keyword>
<evidence type="ECO:0000313" key="4">
    <source>
        <dbReference type="Proteomes" id="UP000536835"/>
    </source>
</evidence>
<protein>
    <submittedName>
        <fullName evidence="3">DUF1674 domain-containing protein</fullName>
    </submittedName>
</protein>
<feature type="region of interest" description="Disordered" evidence="2">
    <location>
        <begin position="17"/>
        <end position="38"/>
    </location>
</feature>
<accession>A0A7Y3W4P5</accession>
<proteinExistence type="inferred from homology"/>
<organism evidence="3 4">
    <name type="scientific">Parvularcula mediterranea</name>
    <dbReference type="NCBI Taxonomy" id="2732508"/>
    <lineage>
        <taxon>Bacteria</taxon>
        <taxon>Pseudomonadati</taxon>
        <taxon>Pseudomonadota</taxon>
        <taxon>Alphaproteobacteria</taxon>
        <taxon>Parvularculales</taxon>
        <taxon>Parvularculaceae</taxon>
        <taxon>Parvularcula</taxon>
    </lineage>
</organism>
<dbReference type="Proteomes" id="UP000536835">
    <property type="component" value="Unassembled WGS sequence"/>
</dbReference>
<comment type="similarity">
    <text evidence="1">Belongs to the SDHAF4 family.</text>
</comment>
<name>A0A7Y3W4P5_9PROT</name>
<reference evidence="3 4" key="1">
    <citation type="submission" date="2020-05" db="EMBL/GenBank/DDBJ databases">
        <title>Parvularcula mediterraneae sp. nov., isolated from polypropylene straw from shallow seawater of the seashore of Laganas in Zakynthos island, Greece.</title>
        <authorList>
            <person name="Szabo I."/>
            <person name="Al-Omari J."/>
            <person name="Rado J."/>
            <person name="Szerdahelyi G.S."/>
        </authorList>
    </citation>
    <scope>NUCLEOTIDE SEQUENCE [LARGE SCALE GENOMIC DNA]</scope>
    <source>
        <strain evidence="3 4">ZS-1/3</strain>
    </source>
</reference>
<dbReference type="Pfam" id="PF07896">
    <property type="entry name" value="DUF1674"/>
    <property type="match status" value="1"/>
</dbReference>
<evidence type="ECO:0000313" key="3">
    <source>
        <dbReference type="EMBL" id="NNU15744.1"/>
    </source>
</evidence>